<dbReference type="EMBL" id="KF900617">
    <property type="protein sequence ID" value="AIF01305.1"/>
    <property type="molecule type" value="Genomic_DNA"/>
</dbReference>
<dbReference type="InterPro" id="IPR014782">
    <property type="entry name" value="Peptidase_M1_dom"/>
</dbReference>
<reference evidence="15" key="1">
    <citation type="journal article" date="2014" name="Genome Biol. Evol.">
        <title>Pangenome evidence for extensive interdomain horizontal transfer affecting lineage core and shell genes in uncultured planktonic thaumarchaeota and euryarchaeota.</title>
        <authorList>
            <person name="Deschamps P."/>
            <person name="Zivanovic Y."/>
            <person name="Moreira D."/>
            <person name="Rodriguez-Valera F."/>
            <person name="Lopez-Garcia P."/>
        </authorList>
    </citation>
    <scope>NUCLEOTIDE SEQUENCE</scope>
</reference>
<evidence type="ECO:0000256" key="7">
    <source>
        <dbReference type="ARBA" id="ARBA00023049"/>
    </source>
</evidence>
<dbReference type="GO" id="GO:0006508">
    <property type="term" value="P:proteolysis"/>
    <property type="evidence" value="ECO:0007669"/>
    <property type="project" value="UniProtKB-KW"/>
</dbReference>
<dbReference type="FunFam" id="1.10.390.10:FF:000006">
    <property type="entry name" value="Puromycin-sensitive aminopeptidase"/>
    <property type="match status" value="1"/>
</dbReference>
<dbReference type="GO" id="GO:0070006">
    <property type="term" value="F:metalloaminopeptidase activity"/>
    <property type="evidence" value="ECO:0007669"/>
    <property type="project" value="TreeGrafter"/>
</dbReference>
<dbReference type="GO" id="GO:0005615">
    <property type="term" value="C:extracellular space"/>
    <property type="evidence" value="ECO:0007669"/>
    <property type="project" value="TreeGrafter"/>
</dbReference>
<feature type="site" description="Transition state stabilizer" evidence="10">
    <location>
        <position position="381"/>
    </location>
</feature>
<dbReference type="PRINTS" id="PR00756">
    <property type="entry name" value="ALADIPTASE"/>
</dbReference>
<dbReference type="GO" id="GO:0042277">
    <property type="term" value="F:peptide binding"/>
    <property type="evidence" value="ECO:0007669"/>
    <property type="project" value="TreeGrafter"/>
</dbReference>
<dbReference type="GO" id="GO:0005737">
    <property type="term" value="C:cytoplasm"/>
    <property type="evidence" value="ECO:0007669"/>
    <property type="project" value="TreeGrafter"/>
</dbReference>
<keyword evidence="7 11" id="KW-0482">Metalloprotease</keyword>
<evidence type="ECO:0000256" key="2">
    <source>
        <dbReference type="ARBA" id="ARBA00022438"/>
    </source>
</evidence>
<evidence type="ECO:0000256" key="11">
    <source>
        <dbReference type="RuleBase" id="RU364040"/>
    </source>
</evidence>
<evidence type="ECO:0000259" key="14">
    <source>
        <dbReference type="Pfam" id="PF17900"/>
    </source>
</evidence>
<feature type="domain" description="Peptidase M1 membrane alanine aminopeptidase" evidence="12">
    <location>
        <begin position="224"/>
        <end position="440"/>
    </location>
</feature>
<dbReference type="Pfam" id="PF17900">
    <property type="entry name" value="Peptidase_M1_N"/>
    <property type="match status" value="1"/>
</dbReference>
<evidence type="ECO:0000256" key="8">
    <source>
        <dbReference type="PIRSR" id="PIRSR634016-1"/>
    </source>
</evidence>
<dbReference type="EC" id="3.4.11.-" evidence="11"/>
<dbReference type="SUPFAM" id="SSF55486">
    <property type="entry name" value="Metalloproteases ('zincins'), catalytic domain"/>
    <property type="match status" value="1"/>
</dbReference>
<dbReference type="InterPro" id="IPR027268">
    <property type="entry name" value="Peptidase_M4/M1_CTD_sf"/>
</dbReference>
<dbReference type="Gene3D" id="1.10.390.10">
    <property type="entry name" value="Neutral Protease Domain 2"/>
    <property type="match status" value="1"/>
</dbReference>
<dbReference type="InterPro" id="IPR042097">
    <property type="entry name" value="Aminopeptidase_N-like_N_sf"/>
</dbReference>
<keyword evidence="6 9" id="KW-0862">Zinc</keyword>
<comment type="cofactor">
    <cofactor evidence="9 11">
        <name>Zn(2+)</name>
        <dbReference type="ChEBI" id="CHEBI:29105"/>
    </cofactor>
    <text evidence="9 11">Binds 1 zinc ion per subunit.</text>
</comment>
<evidence type="ECO:0000256" key="6">
    <source>
        <dbReference type="ARBA" id="ARBA00022833"/>
    </source>
</evidence>
<dbReference type="PANTHER" id="PTHR11533:SF174">
    <property type="entry name" value="PUROMYCIN-SENSITIVE AMINOPEPTIDASE-RELATED"/>
    <property type="match status" value="1"/>
</dbReference>
<feature type="binding site" evidence="9">
    <location>
        <position position="318"/>
    </location>
    <ligand>
        <name>Zn(2+)</name>
        <dbReference type="ChEBI" id="CHEBI:29105"/>
        <note>catalytic</note>
    </ligand>
</feature>
<protein>
    <recommendedName>
        <fullName evidence="11">Aminopeptidase</fullName>
        <ecNumber evidence="11">3.4.11.-</ecNumber>
    </recommendedName>
</protein>
<feature type="active site" description="Proton acceptor" evidence="8">
    <location>
        <position position="296"/>
    </location>
</feature>
<feature type="binding site" evidence="9">
    <location>
        <position position="295"/>
    </location>
    <ligand>
        <name>Zn(2+)</name>
        <dbReference type="ChEBI" id="CHEBI:29105"/>
        <note>catalytic</note>
    </ligand>
</feature>
<proteinExistence type="inferred from homology"/>
<dbReference type="GO" id="GO:0043171">
    <property type="term" value="P:peptide catabolic process"/>
    <property type="evidence" value="ECO:0007669"/>
    <property type="project" value="TreeGrafter"/>
</dbReference>
<evidence type="ECO:0000256" key="4">
    <source>
        <dbReference type="ARBA" id="ARBA00022723"/>
    </source>
</evidence>
<evidence type="ECO:0000313" key="15">
    <source>
        <dbReference type="EMBL" id="AIF01305.1"/>
    </source>
</evidence>
<evidence type="ECO:0000256" key="1">
    <source>
        <dbReference type="ARBA" id="ARBA00010136"/>
    </source>
</evidence>
<sequence>MANTIPINYKLKFEPLFDNFTFNGMEIITINLPRATNSIILDAAELKIKKCHVEQGTKIITAKASLNEKSERLTVKLTKKIKGKAKLCIKFTGVLNDRLLGFYKSQYKDNRGKTKYLATTQFEAADARRAFPCWDEPAVKATFDVSLLVDRHHDAISNMSVISKKNVGSKILFKFRRTPIMSTYLLYLGVGEFEYLHGRLRNIKIRIITTKGTKFNAKNHGKLSLDFTKKFLGEYEKYFGIKYPLPKLDMIAIPDFAAGAMENWGAITFREAILLYDPKTSSTRTKQYIAEVISHELAHQWFGNLVTMKWWNDLWLNESFATFMATKIVDKFYPEWDLWDQFLGDAMLQAMSLDSLRNSHPIDVDVKHPAQIREIFDVISYDKGGNVLRMLENYVGLENFRKGLKHYLTSHKFSNAEGQDLWNSIGKISNKPVSSMMKTWIDQVGYPVIGVKRENSKISLTQRRFLSDGSKLSRGKWAIPITIEEGNHQRSILLKSRSSTLSLKNTDSNFLINSGRHGFYRVQYDDNTLAKLSLLIDEKILNHVDRWSLQNDLFSYCISGTKQLQEYLDLTTSYHDEDNYITLLDLAHNLYYLYKLTIKEKFSDEIRTYAVQFLGTILDRLGWDSKKHEKHTDALLRSFVITALGKLGDENVLAESRRRFAKFLKNKNSLAADLCEPVFALIAWQGDRKTHSKLLSLYKKATLQEEKLRFLSAMGNFKQKNLLIETLAFSLTSNVRSQNIRVPIMSISSNIHGNDILWPWLKKYWKRLVKKFGVGNPLANRIVASVGEVIDDKQENNVRTFFKKNPVPGTERVLEQTLERVRIRSRFLRRVKKEFT</sequence>
<dbReference type="InterPro" id="IPR034016">
    <property type="entry name" value="M1_APN-typ"/>
</dbReference>
<feature type="domain" description="Aminopeptidase N-like N-terminal" evidence="14">
    <location>
        <begin position="6"/>
        <end position="185"/>
    </location>
</feature>
<feature type="domain" description="ERAP1-like C-terminal" evidence="13">
    <location>
        <begin position="510"/>
        <end position="822"/>
    </location>
</feature>
<dbReference type="InterPro" id="IPR045357">
    <property type="entry name" value="Aminopeptidase_N-like_N"/>
</dbReference>
<dbReference type="AlphaFoldDB" id="A0A075GDF1"/>
<feature type="binding site" evidence="9">
    <location>
        <position position="299"/>
    </location>
    <ligand>
        <name>Zn(2+)</name>
        <dbReference type="ChEBI" id="CHEBI:29105"/>
        <note>catalytic</note>
    </ligand>
</feature>
<name>A0A075GDF1_9ARCH</name>
<dbReference type="SUPFAM" id="SSF63737">
    <property type="entry name" value="Leukotriene A4 hydrolase N-terminal domain"/>
    <property type="match status" value="1"/>
</dbReference>
<accession>A0A075GDF1</accession>
<evidence type="ECO:0000256" key="10">
    <source>
        <dbReference type="PIRSR" id="PIRSR634016-4"/>
    </source>
</evidence>
<dbReference type="Pfam" id="PF01433">
    <property type="entry name" value="Peptidase_M1"/>
    <property type="match status" value="1"/>
</dbReference>
<dbReference type="InterPro" id="IPR024571">
    <property type="entry name" value="ERAP1-like_C_dom"/>
</dbReference>
<dbReference type="Pfam" id="PF11838">
    <property type="entry name" value="ERAP1_C"/>
    <property type="match status" value="1"/>
</dbReference>
<dbReference type="CDD" id="cd09601">
    <property type="entry name" value="M1_APN-Q_like"/>
    <property type="match status" value="1"/>
</dbReference>
<organism evidence="15">
    <name type="scientific">uncultured marine thaumarchaeote KM3_145_B06</name>
    <dbReference type="NCBI Taxonomy" id="1456011"/>
    <lineage>
        <taxon>Archaea</taxon>
        <taxon>Nitrososphaerota</taxon>
        <taxon>environmental samples</taxon>
    </lineage>
</organism>
<keyword evidence="2 11" id="KW-0031">Aminopeptidase</keyword>
<dbReference type="InterPro" id="IPR050344">
    <property type="entry name" value="Peptidase_M1_aminopeptidases"/>
</dbReference>
<evidence type="ECO:0000256" key="3">
    <source>
        <dbReference type="ARBA" id="ARBA00022670"/>
    </source>
</evidence>
<keyword evidence="3 11" id="KW-0645">Protease</keyword>
<dbReference type="Gene3D" id="1.25.50.20">
    <property type="match status" value="1"/>
</dbReference>
<evidence type="ECO:0000256" key="5">
    <source>
        <dbReference type="ARBA" id="ARBA00022801"/>
    </source>
</evidence>
<evidence type="ECO:0000256" key="9">
    <source>
        <dbReference type="PIRSR" id="PIRSR634016-3"/>
    </source>
</evidence>
<dbReference type="GO" id="GO:0008270">
    <property type="term" value="F:zinc ion binding"/>
    <property type="evidence" value="ECO:0007669"/>
    <property type="project" value="UniProtKB-UniRule"/>
</dbReference>
<dbReference type="PANTHER" id="PTHR11533">
    <property type="entry name" value="PROTEASE M1 ZINC METALLOPROTEASE"/>
    <property type="match status" value="1"/>
</dbReference>
<gene>
    <name evidence="15" type="primary">trf2</name>
    <name evidence="15" type="synonym">trf3</name>
</gene>
<dbReference type="Gene3D" id="2.60.40.1730">
    <property type="entry name" value="tricorn interacting facor f3 domain"/>
    <property type="match status" value="1"/>
</dbReference>
<dbReference type="Gene3D" id="2.60.40.1910">
    <property type="match status" value="1"/>
</dbReference>
<keyword evidence="5 11" id="KW-0378">Hydrolase</keyword>
<keyword evidence="4 9" id="KW-0479">Metal-binding</keyword>
<evidence type="ECO:0000259" key="12">
    <source>
        <dbReference type="Pfam" id="PF01433"/>
    </source>
</evidence>
<evidence type="ECO:0000259" key="13">
    <source>
        <dbReference type="Pfam" id="PF11838"/>
    </source>
</evidence>
<dbReference type="InterPro" id="IPR001930">
    <property type="entry name" value="Peptidase_M1"/>
</dbReference>
<dbReference type="GO" id="GO:0016020">
    <property type="term" value="C:membrane"/>
    <property type="evidence" value="ECO:0007669"/>
    <property type="project" value="TreeGrafter"/>
</dbReference>
<dbReference type="FunFam" id="2.60.40.1730:FF:000002">
    <property type="entry name" value="Aminopeptidase"/>
    <property type="match status" value="1"/>
</dbReference>
<comment type="similarity">
    <text evidence="1 11">Belongs to the peptidase M1 family.</text>
</comment>